<keyword evidence="3" id="KW-1185">Reference proteome</keyword>
<organism evidence="2 3">
    <name type="scientific">Halogranum amylolyticum</name>
    <dbReference type="NCBI Taxonomy" id="660520"/>
    <lineage>
        <taxon>Archaea</taxon>
        <taxon>Methanobacteriati</taxon>
        <taxon>Methanobacteriota</taxon>
        <taxon>Stenosarchaea group</taxon>
        <taxon>Halobacteria</taxon>
        <taxon>Halobacteriales</taxon>
        <taxon>Haloferacaceae</taxon>
    </lineage>
</organism>
<dbReference type="AlphaFoldDB" id="A0A1H8VFN7"/>
<proteinExistence type="predicted"/>
<feature type="transmembrane region" description="Helical" evidence="1">
    <location>
        <begin position="59"/>
        <end position="77"/>
    </location>
</feature>
<keyword evidence="1" id="KW-0812">Transmembrane</keyword>
<keyword evidence="1" id="KW-0472">Membrane</keyword>
<sequence length="82" mass="8999">MATLSGTSHTISGVVGLLFASYVALYLERYAPLIYSGTEALGHMLLAGLPGYPPILNELAGALVIMIVLWFVWGWLYHITRF</sequence>
<name>A0A1H8VFN7_9EURY</name>
<evidence type="ECO:0000313" key="3">
    <source>
        <dbReference type="Proteomes" id="UP000199126"/>
    </source>
</evidence>
<reference evidence="3" key="1">
    <citation type="submission" date="2016-10" db="EMBL/GenBank/DDBJ databases">
        <authorList>
            <person name="Varghese N."/>
            <person name="Submissions S."/>
        </authorList>
    </citation>
    <scope>NUCLEOTIDE SEQUENCE [LARGE SCALE GENOMIC DNA]</scope>
    <source>
        <strain evidence="3">CGMCC 1.10121</strain>
    </source>
</reference>
<evidence type="ECO:0000256" key="1">
    <source>
        <dbReference type="SAM" id="Phobius"/>
    </source>
</evidence>
<gene>
    <name evidence="2" type="ORF">SAMN04487948_11663</name>
</gene>
<feature type="transmembrane region" description="Helical" evidence="1">
    <location>
        <begin position="6"/>
        <end position="26"/>
    </location>
</feature>
<keyword evidence="1" id="KW-1133">Transmembrane helix</keyword>
<protein>
    <submittedName>
        <fullName evidence="2">Uncharacterized protein</fullName>
    </submittedName>
</protein>
<accession>A0A1H8VFN7</accession>
<dbReference type="EMBL" id="FODV01000016">
    <property type="protein sequence ID" value="SEP14272.1"/>
    <property type="molecule type" value="Genomic_DNA"/>
</dbReference>
<dbReference type="Proteomes" id="UP000199126">
    <property type="component" value="Unassembled WGS sequence"/>
</dbReference>
<evidence type="ECO:0000313" key="2">
    <source>
        <dbReference type="EMBL" id="SEP14272.1"/>
    </source>
</evidence>